<dbReference type="InterPro" id="IPR051044">
    <property type="entry name" value="MAG_DAG_Lipase"/>
</dbReference>
<reference evidence="2" key="2">
    <citation type="submission" date="2021-08" db="EMBL/GenBank/DDBJ databases">
        <authorList>
            <person name="Tani A."/>
            <person name="Ola A."/>
            <person name="Ogura Y."/>
            <person name="Katsura K."/>
            <person name="Hayashi T."/>
        </authorList>
    </citation>
    <scope>NUCLEOTIDE SEQUENCE</scope>
    <source>
        <strain evidence="2">NBRC 103626</strain>
    </source>
</reference>
<gene>
    <name evidence="2" type="primary">pldB</name>
    <name evidence="2" type="ORF">NBEOAGPD_0510</name>
</gene>
<dbReference type="EMBL" id="BPQM01000010">
    <property type="protein sequence ID" value="GJD77306.1"/>
    <property type="molecule type" value="Genomic_DNA"/>
</dbReference>
<proteinExistence type="predicted"/>
<dbReference type="AlphaFoldDB" id="A0AA37HL06"/>
<dbReference type="RefSeq" id="WP_238301052.1">
    <property type="nucleotide sequence ID" value="NZ_BPQM01000010.1"/>
</dbReference>
<dbReference type="Pfam" id="PF12146">
    <property type="entry name" value="Hydrolase_4"/>
    <property type="match status" value="1"/>
</dbReference>
<dbReference type="SUPFAM" id="SSF53474">
    <property type="entry name" value="alpha/beta-Hydrolases"/>
    <property type="match status" value="1"/>
</dbReference>
<organism evidence="2 3">
    <name type="scientific">Methylobacterium gregans</name>
    <dbReference type="NCBI Taxonomy" id="374424"/>
    <lineage>
        <taxon>Bacteria</taxon>
        <taxon>Pseudomonadati</taxon>
        <taxon>Pseudomonadota</taxon>
        <taxon>Alphaproteobacteria</taxon>
        <taxon>Hyphomicrobiales</taxon>
        <taxon>Methylobacteriaceae</taxon>
        <taxon>Methylobacterium</taxon>
    </lineage>
</organism>
<feature type="domain" description="Serine aminopeptidase S33" evidence="1">
    <location>
        <begin position="41"/>
        <end position="321"/>
    </location>
</feature>
<comment type="caution">
    <text evidence="2">The sequence shown here is derived from an EMBL/GenBank/DDBJ whole genome shotgun (WGS) entry which is preliminary data.</text>
</comment>
<accession>A0AA37HL06</accession>
<evidence type="ECO:0000313" key="3">
    <source>
        <dbReference type="Proteomes" id="UP001055108"/>
    </source>
</evidence>
<name>A0AA37HL06_9HYPH</name>
<keyword evidence="3" id="KW-1185">Reference proteome</keyword>
<dbReference type="PANTHER" id="PTHR11614">
    <property type="entry name" value="PHOSPHOLIPASE-RELATED"/>
    <property type="match status" value="1"/>
</dbReference>
<dbReference type="InterPro" id="IPR022742">
    <property type="entry name" value="Hydrolase_4"/>
</dbReference>
<dbReference type="Gene3D" id="3.40.50.1820">
    <property type="entry name" value="alpha/beta hydrolase"/>
    <property type="match status" value="1"/>
</dbReference>
<evidence type="ECO:0000259" key="1">
    <source>
        <dbReference type="Pfam" id="PF12146"/>
    </source>
</evidence>
<protein>
    <submittedName>
        <fullName evidence="2">Lysophospholipase L2</fullName>
    </submittedName>
</protein>
<sequence length="355" mass="38179">MLTLDSTPGNPVPPGGTLIGVRTPDGLTLRAAYWRAPARRSKGTVCLLQGRAEFIEKYYEVIRELITRGFSVVAFDWRGQGESGRQVGDPRKGHVARFDDYRLDLKAIEESVLVPLMPEPYHCLAHSMGGCVAFTGAAEGWLPFGRIVTVAPMLSIRMVAYPGAASALARSLQALGLGRAFVPRLSQVPAIGALPGLWRRLRGRPHVPHDPGASIATMPFPGNRLSRDPGRYARNAAAARAVGAGAVGDPTVAWLAGAFRAMARLRDPRLPARITTPTLILGSGADPVCGTPATERFAARMKAGTILVLPDARHEILHERDPIREDFWAAFDAFVPGSPVPQIEGEARRAVLAVQ</sequence>
<dbReference type="Proteomes" id="UP001055108">
    <property type="component" value="Unassembled WGS sequence"/>
</dbReference>
<evidence type="ECO:0000313" key="2">
    <source>
        <dbReference type="EMBL" id="GJD77306.1"/>
    </source>
</evidence>
<dbReference type="InterPro" id="IPR029058">
    <property type="entry name" value="AB_hydrolase_fold"/>
</dbReference>
<reference evidence="2" key="1">
    <citation type="journal article" date="2016" name="Front. Microbiol.">
        <title>Genome Sequence of the Piezophilic, Mesophilic Sulfate-Reducing Bacterium Desulfovibrio indicus J2T.</title>
        <authorList>
            <person name="Cao J."/>
            <person name="Maignien L."/>
            <person name="Shao Z."/>
            <person name="Alain K."/>
            <person name="Jebbar M."/>
        </authorList>
    </citation>
    <scope>NUCLEOTIDE SEQUENCE</scope>
    <source>
        <strain evidence="2">NBRC 103626</strain>
    </source>
</reference>